<dbReference type="CDD" id="cd06583">
    <property type="entry name" value="PGRP"/>
    <property type="match status" value="1"/>
</dbReference>
<keyword evidence="5 8" id="KW-1015">Disulfide bond</keyword>
<proteinExistence type="inferred from homology"/>
<feature type="disulfide bond" evidence="8">
    <location>
        <begin position="64"/>
        <end position="70"/>
    </location>
</feature>
<feature type="chain" id="PRO_5006668325" description="Peptidoglycan-recognition protein" evidence="9">
    <location>
        <begin position="20"/>
        <end position="194"/>
    </location>
</feature>
<dbReference type="SUPFAM" id="SSF55846">
    <property type="entry name" value="N-acetylmuramoyl-L-alanine amidase-like"/>
    <property type="match status" value="1"/>
</dbReference>
<dbReference type="GO" id="GO:0045087">
    <property type="term" value="P:innate immune response"/>
    <property type="evidence" value="ECO:0007669"/>
    <property type="project" value="UniProtKB-KW"/>
</dbReference>
<evidence type="ECO:0000256" key="5">
    <source>
        <dbReference type="ARBA" id="ARBA00023157"/>
    </source>
</evidence>
<comment type="similarity">
    <text evidence="1 7">Belongs to the N-acetylmuramoyl-L-alanine amidase 2 family.</text>
</comment>
<evidence type="ECO:0000256" key="2">
    <source>
        <dbReference type="ARBA" id="ARBA00022588"/>
    </source>
</evidence>
<dbReference type="InterPro" id="IPR006619">
    <property type="entry name" value="PGRP_domain_met/bac"/>
</dbReference>
<dbReference type="GO" id="GO:0042834">
    <property type="term" value="F:peptidoglycan binding"/>
    <property type="evidence" value="ECO:0007669"/>
    <property type="project" value="InterPro"/>
</dbReference>
<dbReference type="InterPro" id="IPR036505">
    <property type="entry name" value="Amidase/PGRP_sf"/>
</dbReference>
<dbReference type="Pfam" id="PF01510">
    <property type="entry name" value="Amidase_2"/>
    <property type="match status" value="1"/>
</dbReference>
<dbReference type="EMBL" id="LJIG01016062">
    <property type="protein sequence ID" value="KRT81729.1"/>
    <property type="molecule type" value="Genomic_DNA"/>
</dbReference>
<dbReference type="PIRSF" id="PIRSF037945">
    <property type="entry name" value="PGRPs"/>
    <property type="match status" value="1"/>
</dbReference>
<comment type="caution">
    <text evidence="12">The sequence shown here is derived from an EMBL/GenBank/DDBJ whole genome shotgun (WGS) entry which is preliminary data.</text>
</comment>
<keyword evidence="3 9" id="KW-0732">Signal</keyword>
<evidence type="ECO:0000256" key="1">
    <source>
        <dbReference type="ARBA" id="ARBA00007553"/>
    </source>
</evidence>
<sequence>MKVLILLIVTCLEITGILAPPSGPDLCPTIVKKRHWGGKPSKNIQYVITPLEYVIIHHTATPECHDEMDCNRRLVGMQNYHVNELGLNDITYNFLIGSNGQVYEGVGWHKVGSHSPGWNAKSVGIAFIGDFRTKVPNKKMLQAAKDLILCAVELRELKYQYKLLGARSVKKTESPGGALYQEIQNWRGFTMRIS</sequence>
<evidence type="ECO:0000256" key="7">
    <source>
        <dbReference type="PIRNR" id="PIRNR037945"/>
    </source>
</evidence>
<dbReference type="GO" id="GO:0009253">
    <property type="term" value="P:peptidoglycan catabolic process"/>
    <property type="evidence" value="ECO:0007669"/>
    <property type="project" value="InterPro"/>
</dbReference>
<dbReference type="FunFam" id="3.40.80.10:FF:000001">
    <property type="entry name" value="Peptidoglycan recognition protein 1"/>
    <property type="match status" value="1"/>
</dbReference>
<feature type="domain" description="N-acetylmuramoyl-L-alanine amidase" evidence="10">
    <location>
        <begin position="41"/>
        <end position="176"/>
    </location>
</feature>
<dbReference type="InterPro" id="IPR017331">
    <property type="entry name" value="Peptidoglycan_recognition"/>
</dbReference>
<dbReference type="InterPro" id="IPR002502">
    <property type="entry name" value="Amidase_domain"/>
</dbReference>
<evidence type="ECO:0000256" key="9">
    <source>
        <dbReference type="SAM" id="SignalP"/>
    </source>
</evidence>
<protein>
    <recommendedName>
        <fullName evidence="7">Peptidoglycan-recognition protein</fullName>
    </recommendedName>
</protein>
<feature type="disulfide bond" evidence="8">
    <location>
        <begin position="27"/>
        <end position="150"/>
    </location>
</feature>
<evidence type="ECO:0000256" key="4">
    <source>
        <dbReference type="ARBA" id="ARBA00022859"/>
    </source>
</evidence>
<evidence type="ECO:0000256" key="8">
    <source>
        <dbReference type="PIRSR" id="PIRSR037945-1"/>
    </source>
</evidence>
<evidence type="ECO:0000256" key="6">
    <source>
        <dbReference type="ARBA" id="ARBA00057187"/>
    </source>
</evidence>
<evidence type="ECO:0000256" key="3">
    <source>
        <dbReference type="ARBA" id="ARBA00022729"/>
    </source>
</evidence>
<dbReference type="GO" id="GO:0008745">
    <property type="term" value="F:N-acetylmuramoyl-L-alanine amidase activity"/>
    <property type="evidence" value="ECO:0007669"/>
    <property type="project" value="InterPro"/>
</dbReference>
<accession>A0A0T6B3A9</accession>
<dbReference type="SMART" id="SM00644">
    <property type="entry name" value="Ami_2"/>
    <property type="match status" value="1"/>
</dbReference>
<organism evidence="12 13">
    <name type="scientific">Oryctes borbonicus</name>
    <dbReference type="NCBI Taxonomy" id="1629725"/>
    <lineage>
        <taxon>Eukaryota</taxon>
        <taxon>Metazoa</taxon>
        <taxon>Ecdysozoa</taxon>
        <taxon>Arthropoda</taxon>
        <taxon>Hexapoda</taxon>
        <taxon>Insecta</taxon>
        <taxon>Pterygota</taxon>
        <taxon>Neoptera</taxon>
        <taxon>Endopterygota</taxon>
        <taxon>Coleoptera</taxon>
        <taxon>Polyphaga</taxon>
        <taxon>Scarabaeiformia</taxon>
        <taxon>Scarabaeidae</taxon>
        <taxon>Dynastinae</taxon>
        <taxon>Oryctes</taxon>
    </lineage>
</organism>
<dbReference type="PANTHER" id="PTHR11022">
    <property type="entry name" value="PEPTIDOGLYCAN RECOGNITION PROTEIN"/>
    <property type="match status" value="1"/>
</dbReference>
<dbReference type="PANTHER" id="PTHR11022:SF74">
    <property type="entry name" value="PEPTIDOGLYCAN-RECOGNITION PROTEIN SA"/>
    <property type="match status" value="1"/>
</dbReference>
<dbReference type="OrthoDB" id="10001926at2759"/>
<keyword evidence="4 7" id="KW-0391">Immunity</keyword>
<dbReference type="Gene3D" id="3.40.80.10">
    <property type="entry name" value="Peptidoglycan recognition protein-like"/>
    <property type="match status" value="1"/>
</dbReference>
<keyword evidence="13" id="KW-1185">Reference proteome</keyword>
<gene>
    <name evidence="12" type="ORF">AMK59_5295</name>
</gene>
<comment type="function">
    <text evidence="6">Peptidoglycan-recognition protein probably involved in innate immunity by binding to peptidoglycans (PGN) of bacteria and activating the prophenoloxidase (proPO) cascade immune response. Binds to 1,3-beta-D-glucan and PGN.</text>
</comment>
<evidence type="ECO:0000313" key="13">
    <source>
        <dbReference type="Proteomes" id="UP000051574"/>
    </source>
</evidence>
<evidence type="ECO:0000259" key="11">
    <source>
        <dbReference type="SMART" id="SM00701"/>
    </source>
</evidence>
<dbReference type="InterPro" id="IPR015510">
    <property type="entry name" value="PGRP"/>
</dbReference>
<evidence type="ECO:0000313" key="12">
    <source>
        <dbReference type="EMBL" id="KRT81729.1"/>
    </source>
</evidence>
<dbReference type="SMART" id="SM00701">
    <property type="entry name" value="PGRP"/>
    <property type="match status" value="1"/>
</dbReference>
<dbReference type="Proteomes" id="UP000051574">
    <property type="component" value="Unassembled WGS sequence"/>
</dbReference>
<name>A0A0T6B3A9_9SCAR</name>
<feature type="signal peptide" evidence="9">
    <location>
        <begin position="1"/>
        <end position="19"/>
    </location>
</feature>
<keyword evidence="2 7" id="KW-0399">Innate immunity</keyword>
<reference evidence="12 13" key="1">
    <citation type="submission" date="2015-09" db="EMBL/GenBank/DDBJ databases">
        <title>Draft genome of the scarab beetle Oryctes borbonicus.</title>
        <authorList>
            <person name="Meyer J.M."/>
            <person name="Markov G.V."/>
            <person name="Baskaran P."/>
            <person name="Herrmann M."/>
            <person name="Sommer R.J."/>
            <person name="Roedelsperger C."/>
        </authorList>
    </citation>
    <scope>NUCLEOTIDE SEQUENCE [LARGE SCALE GENOMIC DNA]</scope>
    <source>
        <strain evidence="12">OB123</strain>
        <tissue evidence="12">Whole animal</tissue>
    </source>
</reference>
<dbReference type="AlphaFoldDB" id="A0A0T6B3A9"/>
<dbReference type="GO" id="GO:0008270">
    <property type="term" value="F:zinc ion binding"/>
    <property type="evidence" value="ECO:0007669"/>
    <property type="project" value="InterPro"/>
</dbReference>
<feature type="domain" description="Peptidoglycan recognition protein family" evidence="11">
    <location>
        <begin position="28"/>
        <end position="170"/>
    </location>
</feature>
<evidence type="ECO:0000259" key="10">
    <source>
        <dbReference type="SMART" id="SM00644"/>
    </source>
</evidence>